<comment type="caution">
    <text evidence="3">The sequence shown here is derived from an EMBL/GenBank/DDBJ whole genome shotgun (WGS) entry which is preliminary data.</text>
</comment>
<dbReference type="Pfam" id="PF18481">
    <property type="entry name" value="DUF5616"/>
    <property type="match status" value="1"/>
</dbReference>
<feature type="domain" description="DUF434" evidence="1">
    <location>
        <begin position="27"/>
        <end position="80"/>
    </location>
</feature>
<sequence>MSPDQRKHRGPDPNDAGLFAPDQIQLLRRAAYDYCLLLDKTYTPKATLKLVGDHFKLKERQRKALDRCCQPQSLINEMQQREIREPALLKGQPLFIDGFNLLIILEGALGGAPVFKGRDGLIRDISGLHGSYRKISETPEAIALVASFVKEFSAGPVLWVFDKPVSNSGRLAQLVMQIGKENQVNWNTELCDQADSRIANSEHIVASSDSQILARCTRWFNLCGYIMENYIKKKWFIELF</sequence>
<dbReference type="InterPro" id="IPR041652">
    <property type="entry name" value="DUF5616"/>
</dbReference>
<evidence type="ECO:0000259" key="2">
    <source>
        <dbReference type="Pfam" id="PF18481"/>
    </source>
</evidence>
<dbReference type="AlphaFoldDB" id="A0A2U2B6D3"/>
<dbReference type="PANTHER" id="PTHR42252">
    <property type="entry name" value="DUF5616 DOMAIN-CONTAINING PROTEIN"/>
    <property type="match status" value="1"/>
</dbReference>
<protein>
    <submittedName>
        <fullName evidence="3">DUF434 domain-containing protein</fullName>
    </submittedName>
</protein>
<gene>
    <name evidence="3" type="ORF">DDZ16_14105</name>
</gene>
<dbReference type="Pfam" id="PF04256">
    <property type="entry name" value="DUF434"/>
    <property type="match status" value="1"/>
</dbReference>
<proteinExistence type="predicted"/>
<dbReference type="Proteomes" id="UP000244956">
    <property type="component" value="Unassembled WGS sequence"/>
</dbReference>
<reference evidence="3 4" key="1">
    <citation type="submission" date="2018-05" db="EMBL/GenBank/DDBJ databases">
        <title>Marinilabilia rubrum sp. nov., isolated from saltern sediment.</title>
        <authorList>
            <person name="Zhang R."/>
        </authorList>
    </citation>
    <scope>NUCLEOTIDE SEQUENCE [LARGE SCALE GENOMIC DNA]</scope>
    <source>
        <strain evidence="3 4">WTE16</strain>
    </source>
</reference>
<dbReference type="RefSeq" id="WP_109265128.1">
    <property type="nucleotide sequence ID" value="NZ_QEWP01000012.1"/>
</dbReference>
<evidence type="ECO:0000313" key="3">
    <source>
        <dbReference type="EMBL" id="PWD98594.1"/>
    </source>
</evidence>
<evidence type="ECO:0000259" key="1">
    <source>
        <dbReference type="Pfam" id="PF04256"/>
    </source>
</evidence>
<name>A0A2U2B6D3_9BACT</name>
<dbReference type="EMBL" id="QEWP01000012">
    <property type="protein sequence ID" value="PWD98594.1"/>
    <property type="molecule type" value="Genomic_DNA"/>
</dbReference>
<dbReference type="PANTHER" id="PTHR42252:SF1">
    <property type="entry name" value="DUF434 DOMAIN-CONTAINING PROTEIN"/>
    <property type="match status" value="1"/>
</dbReference>
<dbReference type="OrthoDB" id="5372493at2"/>
<organism evidence="3 4">
    <name type="scientific">Marinilabilia rubra</name>
    <dbReference type="NCBI Taxonomy" id="2162893"/>
    <lineage>
        <taxon>Bacteria</taxon>
        <taxon>Pseudomonadati</taxon>
        <taxon>Bacteroidota</taxon>
        <taxon>Bacteroidia</taxon>
        <taxon>Marinilabiliales</taxon>
        <taxon>Marinilabiliaceae</taxon>
        <taxon>Marinilabilia</taxon>
    </lineage>
</organism>
<keyword evidence="4" id="KW-1185">Reference proteome</keyword>
<evidence type="ECO:0000313" key="4">
    <source>
        <dbReference type="Proteomes" id="UP000244956"/>
    </source>
</evidence>
<feature type="domain" description="DUF5616" evidence="2">
    <location>
        <begin position="89"/>
        <end position="223"/>
    </location>
</feature>
<accession>A0A2U2B6D3</accession>
<dbReference type="InterPro" id="IPR007368">
    <property type="entry name" value="DUF434"/>
</dbReference>